<dbReference type="EMBL" id="CP018632">
    <property type="protein sequence ID" value="ASJ76734.1"/>
    <property type="molecule type" value="Genomic_DNA"/>
</dbReference>
<reference evidence="4 5" key="1">
    <citation type="submission" date="2016-12" db="EMBL/GenBank/DDBJ databases">
        <authorList>
            <person name="Song W.-J."/>
            <person name="Kurnit D.M."/>
        </authorList>
    </citation>
    <scope>NUCLEOTIDE SEQUENCE [LARGE SCALE GENOMIC DNA]</scope>
    <source>
        <strain evidence="4 5">IMCC3135</strain>
    </source>
</reference>
<dbReference type="AlphaFoldDB" id="A0A2Z2PA21"/>
<dbReference type="GO" id="GO:0018845">
    <property type="term" value="F:2-hydroxychromene-2-carboxylate isomerase activity"/>
    <property type="evidence" value="ECO:0007669"/>
    <property type="project" value="UniProtKB-UniRule"/>
</dbReference>
<dbReference type="InterPro" id="IPR014440">
    <property type="entry name" value="HCCAis_GSTk"/>
</dbReference>
<dbReference type="PIRSF" id="PIRSF006386">
    <property type="entry name" value="HCCAis_GSTk"/>
    <property type="match status" value="1"/>
</dbReference>
<evidence type="ECO:0000256" key="2">
    <source>
        <dbReference type="PIRSR" id="PIRSR006386-1"/>
    </source>
</evidence>
<dbReference type="GO" id="GO:1901170">
    <property type="term" value="P:naphthalene catabolic process"/>
    <property type="evidence" value="ECO:0007669"/>
    <property type="project" value="InterPro"/>
</dbReference>
<dbReference type="InterPro" id="IPR001853">
    <property type="entry name" value="DSBA-like_thioredoxin_dom"/>
</dbReference>
<protein>
    <recommendedName>
        <fullName evidence="1">2-hydroxychromene-2-carboxylate isomerase</fullName>
        <ecNumber evidence="1">5.99.1.4</ecNumber>
    </recommendedName>
</protein>
<dbReference type="EC" id="5.99.1.4" evidence="1"/>
<proteinExistence type="inferred from homology"/>
<feature type="domain" description="DSBA-like thioredoxin" evidence="3">
    <location>
        <begin position="4"/>
        <end position="194"/>
    </location>
</feature>
<dbReference type="PANTHER" id="PTHR42943">
    <property type="entry name" value="GLUTATHIONE S-TRANSFERASE KAPPA"/>
    <property type="match status" value="1"/>
</dbReference>
<evidence type="ECO:0000313" key="4">
    <source>
        <dbReference type="EMBL" id="ASJ76734.1"/>
    </source>
</evidence>
<keyword evidence="1 4" id="KW-0413">Isomerase</keyword>
<evidence type="ECO:0000259" key="3">
    <source>
        <dbReference type="Pfam" id="PF01323"/>
    </source>
</evidence>
<dbReference type="GO" id="GO:0004602">
    <property type="term" value="F:glutathione peroxidase activity"/>
    <property type="evidence" value="ECO:0007669"/>
    <property type="project" value="TreeGrafter"/>
</dbReference>
<dbReference type="SUPFAM" id="SSF52833">
    <property type="entry name" value="Thioredoxin-like"/>
    <property type="match status" value="1"/>
</dbReference>
<sequence length="196" mass="21698">MSKTVDYYHFLISPWSYLALNSFNSLKQRTGVTVNYLPIDVGSTFANMGGVPPAKRHPSRQRLRMDELKRWSEHLNVPINLTPAFFPADQTLAACMVYAATPEQAATLSDAFLVAVWRDEKNIADTDTLIAIANECGIDGAALLAAADNDAMRQKLTDVTADAHAKDVFGSPTYSLDGELFWGQDRLDFLERAILK</sequence>
<name>A0A2Z2PA21_9GAMM</name>
<feature type="active site" description="Nucleophile" evidence="2">
    <location>
        <position position="13"/>
    </location>
</feature>
<dbReference type="InterPro" id="IPR036249">
    <property type="entry name" value="Thioredoxin-like_sf"/>
</dbReference>
<accession>A0A2Z2PA21</accession>
<dbReference type="Proteomes" id="UP000250079">
    <property type="component" value="Chromosome"/>
</dbReference>
<organism evidence="4 5">
    <name type="scientific">Granulosicoccus antarcticus IMCC3135</name>
    <dbReference type="NCBI Taxonomy" id="1192854"/>
    <lineage>
        <taxon>Bacteria</taxon>
        <taxon>Pseudomonadati</taxon>
        <taxon>Pseudomonadota</taxon>
        <taxon>Gammaproteobacteria</taxon>
        <taxon>Chromatiales</taxon>
        <taxon>Granulosicoccaceae</taxon>
        <taxon>Granulosicoccus</taxon>
    </lineage>
</organism>
<comment type="similarity">
    <text evidence="1">Belongs to the GST superfamily. NadH family.</text>
</comment>
<dbReference type="GO" id="GO:0006749">
    <property type="term" value="P:glutathione metabolic process"/>
    <property type="evidence" value="ECO:0007669"/>
    <property type="project" value="TreeGrafter"/>
</dbReference>
<dbReference type="PANTHER" id="PTHR42943:SF13">
    <property type="entry name" value="GLUTATHIONE S-TRANSFERASE KAPPA-RELATED"/>
    <property type="match status" value="1"/>
</dbReference>
<evidence type="ECO:0000313" key="5">
    <source>
        <dbReference type="Proteomes" id="UP000250079"/>
    </source>
</evidence>
<dbReference type="RefSeq" id="WP_157736507.1">
    <property type="nucleotide sequence ID" value="NZ_CP018632.1"/>
</dbReference>
<comment type="catalytic activity">
    <reaction evidence="1">
        <text>2-hydroxychromene-2-carboxylate = (3E)-4-(2-hydroxyphenyl)-2-oxobut-3-enoate</text>
        <dbReference type="Rhea" id="RHEA:27401"/>
        <dbReference type="ChEBI" id="CHEBI:59350"/>
        <dbReference type="ChEBI" id="CHEBI:59353"/>
        <dbReference type="EC" id="5.99.1.4"/>
    </reaction>
</comment>
<dbReference type="CDD" id="cd03022">
    <property type="entry name" value="DsbA_HCCA_Iso"/>
    <property type="match status" value="1"/>
</dbReference>
<dbReference type="KEGG" id="gai:IMCC3135_33450"/>
<gene>
    <name evidence="4" type="primary">nsaD_2</name>
    <name evidence="4" type="ORF">IMCC3135_33450</name>
</gene>
<keyword evidence="5" id="KW-1185">Reference proteome</keyword>
<dbReference type="InterPro" id="IPR051924">
    <property type="entry name" value="GST_Kappa/NadH"/>
</dbReference>
<dbReference type="Pfam" id="PF01323">
    <property type="entry name" value="DSBA"/>
    <property type="match status" value="1"/>
</dbReference>
<dbReference type="Gene3D" id="3.40.30.10">
    <property type="entry name" value="Glutaredoxin"/>
    <property type="match status" value="1"/>
</dbReference>
<dbReference type="GO" id="GO:0004364">
    <property type="term" value="F:glutathione transferase activity"/>
    <property type="evidence" value="ECO:0007669"/>
    <property type="project" value="TreeGrafter"/>
</dbReference>
<dbReference type="InterPro" id="IPR044087">
    <property type="entry name" value="NahD-like"/>
</dbReference>
<dbReference type="OrthoDB" id="5244108at2"/>
<evidence type="ECO:0000256" key="1">
    <source>
        <dbReference type="PIRNR" id="PIRNR006386"/>
    </source>
</evidence>